<evidence type="ECO:0000313" key="1">
    <source>
        <dbReference type="EMBL" id="RNF07034.1"/>
    </source>
</evidence>
<organism evidence="1 2">
    <name type="scientific">Trypanosoma rangeli</name>
    <dbReference type="NCBI Taxonomy" id="5698"/>
    <lineage>
        <taxon>Eukaryota</taxon>
        <taxon>Discoba</taxon>
        <taxon>Euglenozoa</taxon>
        <taxon>Kinetoplastea</taxon>
        <taxon>Metakinetoplastina</taxon>
        <taxon>Trypanosomatida</taxon>
        <taxon>Trypanosomatidae</taxon>
        <taxon>Trypanosoma</taxon>
        <taxon>Herpetosoma</taxon>
    </lineage>
</organism>
<gene>
    <name evidence="1" type="ORF">TraAM80_03668</name>
</gene>
<name>A0A3R7RMD9_TRYRA</name>
<dbReference type="EMBL" id="MKGL01000095">
    <property type="protein sequence ID" value="RNF07034.1"/>
    <property type="molecule type" value="Genomic_DNA"/>
</dbReference>
<dbReference type="Gene3D" id="3.80.10.10">
    <property type="entry name" value="Ribonuclease Inhibitor"/>
    <property type="match status" value="1"/>
</dbReference>
<dbReference type="GeneID" id="40327601"/>
<dbReference type="RefSeq" id="XP_029239588.1">
    <property type="nucleotide sequence ID" value="XM_029380621.1"/>
</dbReference>
<dbReference type="SUPFAM" id="SSF52047">
    <property type="entry name" value="RNI-like"/>
    <property type="match status" value="1"/>
</dbReference>
<reference evidence="1 2" key="1">
    <citation type="journal article" date="2018" name="BMC Genomics">
        <title>Genomic comparison of Trypanosoma conorhini and Trypanosoma rangeli to Trypanosoma cruzi strains of high and low virulence.</title>
        <authorList>
            <person name="Bradwell K.R."/>
            <person name="Koparde V.N."/>
            <person name="Matveyev A.V."/>
            <person name="Serrano M.G."/>
            <person name="Alves J.M."/>
            <person name="Parikh H."/>
            <person name="Huang B."/>
            <person name="Lee V."/>
            <person name="Espinosa-Alvarez O."/>
            <person name="Ortiz P.A."/>
            <person name="Costa-Martins A.G."/>
            <person name="Teixeira M.M."/>
            <person name="Buck G.A."/>
        </authorList>
    </citation>
    <scope>NUCLEOTIDE SEQUENCE [LARGE SCALE GENOMIC DNA]</scope>
    <source>
        <strain evidence="1 2">AM80</strain>
    </source>
</reference>
<comment type="caution">
    <text evidence="1">The sequence shown here is derived from an EMBL/GenBank/DDBJ whole genome shotgun (WGS) entry which is preliminary data.</text>
</comment>
<evidence type="ECO:0000313" key="2">
    <source>
        <dbReference type="Proteomes" id="UP000283634"/>
    </source>
</evidence>
<protein>
    <submittedName>
        <fullName evidence="1">Uncharacterized protein</fullName>
    </submittedName>
</protein>
<keyword evidence="2" id="KW-1185">Reference proteome</keyword>
<dbReference type="InterPro" id="IPR032675">
    <property type="entry name" value="LRR_dom_sf"/>
</dbReference>
<dbReference type="OrthoDB" id="272586at2759"/>
<dbReference type="AlphaFoldDB" id="A0A3R7RMD9"/>
<dbReference type="OMA" id="NQYTPLL"/>
<dbReference type="VEuPathDB" id="TriTrypDB:TRSC58_05698"/>
<proteinExistence type="predicted"/>
<accession>A0A3R7RMD9</accession>
<sequence length="444" mass="49964">MLSGGVTSLVTPGRNELRFRKPQRLGGFKNELFPVGKQSHGQIKHRRPFVSVWPSLMEKDGNIIDKVMALELETFSDEEAAYLVSPDSPHSHVIDEVVDALFEVFSTAPKQCSWNTPGIRPEWKYELRLAGEWWLSLRVLPCTVNWKEHYPPLIPFALRNTKTENQFIADLALHMGRRCAVFSLLHLDHITLTPDRACVLVFDGILRNASRNLQCLSFPFCEIGAATLLLLLCALTQCHSLQPQLRYLNLCYNWIDASCLNMIAMLLRRTSIRRLSLQGNRLGGGNMSFFCDFLLQGCFMLEELDLSYTSLTHAEVCALISCLPKLQNLEVLILNGVEIPESKAAAFSTAVRKSNLTYVSLKGTSACSGKAYLYHIAMACQQNRAARGVLRDQFLMRCLAETGSFFEAFARRTSEWLCPNDSSLPVSYRAFVTNEPSLSPTENL</sequence>
<dbReference type="Proteomes" id="UP000283634">
    <property type="component" value="Unassembled WGS sequence"/>
</dbReference>